<organism evidence="5 6">
    <name type="scientific">Nocardia amamiensis</name>
    <dbReference type="NCBI Taxonomy" id="404578"/>
    <lineage>
        <taxon>Bacteria</taxon>
        <taxon>Bacillati</taxon>
        <taxon>Actinomycetota</taxon>
        <taxon>Actinomycetes</taxon>
        <taxon>Mycobacteriales</taxon>
        <taxon>Nocardiaceae</taxon>
        <taxon>Nocardia</taxon>
    </lineage>
</organism>
<keyword evidence="6" id="KW-1185">Reference proteome</keyword>
<accession>A0ABS0CU72</accession>
<name>A0ABS0CU72_9NOCA</name>
<comment type="caution">
    <text evidence="5">The sequence shown here is derived from an EMBL/GenBank/DDBJ whole genome shotgun (WGS) entry which is preliminary data.</text>
</comment>
<dbReference type="InterPro" id="IPR036928">
    <property type="entry name" value="AS_sf"/>
</dbReference>
<dbReference type="Gene3D" id="3.90.1300.10">
    <property type="entry name" value="Amidase signature (AS) domain"/>
    <property type="match status" value="1"/>
</dbReference>
<proteinExistence type="inferred from homology"/>
<dbReference type="SUPFAM" id="SSF75304">
    <property type="entry name" value="Amidase signature (AS) enzymes"/>
    <property type="match status" value="1"/>
</dbReference>
<reference evidence="5 6" key="1">
    <citation type="submission" date="2020-10" db="EMBL/GenBank/DDBJ databases">
        <title>Identification of Nocardia species via Next-generation sequencing and recognition of intraspecies genetic diversity.</title>
        <authorList>
            <person name="Li P."/>
            <person name="Li P."/>
            <person name="Lu B."/>
        </authorList>
    </citation>
    <scope>NUCLEOTIDE SEQUENCE [LARGE SCALE GENOMIC DNA]</scope>
    <source>
        <strain evidence="5 6">BJ06-0157</strain>
    </source>
</reference>
<gene>
    <name evidence="5" type="ORF">IU459_19410</name>
</gene>
<evidence type="ECO:0000256" key="1">
    <source>
        <dbReference type="ARBA" id="ARBA00001311"/>
    </source>
</evidence>
<evidence type="ECO:0000313" key="6">
    <source>
        <dbReference type="Proteomes" id="UP000702209"/>
    </source>
</evidence>
<sequence length="491" mass="51219">MSDDAAVMADGSLSTRTAAPRTTIRNSRTAEVVAQLFSAAADTRSGRGREAEPDPGHGTAATIAAAVRDGALLPSRVVAEAATRLPAAERESNALPVLRVEWAMADAAALEERDDLDALPLAGVPVAVEPGASITGTPARWQPEAGYPVAARLRGAGAVVFGLGAGSEQDRRDPPDAPARVVHNPWNTARHAGGSAGAAVAAGLVPLAHSSDGLDSVRVAAACCGVFGIKPGCYTAAGTGGWPGMVENGVLATTVQDAALALAVLAARPNLAEVDPPGRLRIGLAVDPPSNLIRVDRHWTAAARRAASVAAAAGHLVETTAMPYGNALFAVFLRWLAAGERDAPALSLPEPPRLSRRIRRQLALGRTVHQLRVVRPAQIDRVEARLLEFFDRYDVVITPTLAAPPPMAEAWHSRSQPAALLAGARFAPFTPLWNLVGWPAASVPMGMHPSSRTPVAAQLAGPPGSESTLLRLAAQLETRHPWQRIAPSVRR</sequence>
<feature type="domain" description="Amidase" evidence="4">
    <location>
        <begin position="77"/>
        <end position="470"/>
    </location>
</feature>
<dbReference type="RefSeq" id="WP_195130958.1">
    <property type="nucleotide sequence ID" value="NZ_JADLQX010000014.1"/>
</dbReference>
<dbReference type="EC" id="3.5.1.4" evidence="3"/>
<evidence type="ECO:0000259" key="4">
    <source>
        <dbReference type="Pfam" id="PF01425"/>
    </source>
</evidence>
<dbReference type="Proteomes" id="UP000702209">
    <property type="component" value="Unassembled WGS sequence"/>
</dbReference>
<dbReference type="InterPro" id="IPR000120">
    <property type="entry name" value="Amidase"/>
</dbReference>
<evidence type="ECO:0000313" key="5">
    <source>
        <dbReference type="EMBL" id="MBF6299690.1"/>
    </source>
</evidence>
<protein>
    <recommendedName>
        <fullName evidence="3">amidase</fullName>
        <ecNumber evidence="3">3.5.1.4</ecNumber>
    </recommendedName>
</protein>
<evidence type="ECO:0000256" key="2">
    <source>
        <dbReference type="ARBA" id="ARBA00009199"/>
    </source>
</evidence>
<dbReference type="PANTHER" id="PTHR11895:SF7">
    <property type="entry name" value="GLUTAMYL-TRNA(GLN) AMIDOTRANSFERASE SUBUNIT A, MITOCHONDRIAL"/>
    <property type="match status" value="1"/>
</dbReference>
<comment type="similarity">
    <text evidence="2">Belongs to the amidase family.</text>
</comment>
<dbReference type="PANTHER" id="PTHR11895">
    <property type="entry name" value="TRANSAMIDASE"/>
    <property type="match status" value="1"/>
</dbReference>
<dbReference type="EMBL" id="JADLQX010000014">
    <property type="protein sequence ID" value="MBF6299690.1"/>
    <property type="molecule type" value="Genomic_DNA"/>
</dbReference>
<dbReference type="InterPro" id="IPR023631">
    <property type="entry name" value="Amidase_dom"/>
</dbReference>
<evidence type="ECO:0000256" key="3">
    <source>
        <dbReference type="ARBA" id="ARBA00012922"/>
    </source>
</evidence>
<dbReference type="Pfam" id="PF01425">
    <property type="entry name" value="Amidase"/>
    <property type="match status" value="1"/>
</dbReference>
<comment type="catalytic activity">
    <reaction evidence="1">
        <text>a monocarboxylic acid amide + H2O = a monocarboxylate + NH4(+)</text>
        <dbReference type="Rhea" id="RHEA:12020"/>
        <dbReference type="ChEBI" id="CHEBI:15377"/>
        <dbReference type="ChEBI" id="CHEBI:28938"/>
        <dbReference type="ChEBI" id="CHEBI:35757"/>
        <dbReference type="ChEBI" id="CHEBI:83628"/>
        <dbReference type="EC" id="3.5.1.4"/>
    </reaction>
</comment>